<keyword evidence="1" id="KW-1133">Transmembrane helix</keyword>
<evidence type="ECO:0000313" key="3">
    <source>
        <dbReference type="Proteomes" id="UP000836841"/>
    </source>
</evidence>
<name>A0AAU9RVC1_THLAR</name>
<dbReference type="EMBL" id="OU466859">
    <property type="protein sequence ID" value="CAH2051909.1"/>
    <property type="molecule type" value="Genomic_DNA"/>
</dbReference>
<gene>
    <name evidence="2" type="ORF">TAV2_LOCUS10411</name>
</gene>
<reference evidence="2 3" key="1">
    <citation type="submission" date="2022-03" db="EMBL/GenBank/DDBJ databases">
        <authorList>
            <person name="Nunn A."/>
            <person name="Chopra R."/>
            <person name="Nunn A."/>
            <person name="Contreras Garrido A."/>
        </authorList>
    </citation>
    <scope>NUCLEOTIDE SEQUENCE [LARGE SCALE GENOMIC DNA]</scope>
</reference>
<accession>A0AAU9RVC1</accession>
<feature type="transmembrane region" description="Helical" evidence="1">
    <location>
        <begin position="134"/>
        <end position="151"/>
    </location>
</feature>
<keyword evidence="3" id="KW-1185">Reference proteome</keyword>
<organism evidence="2 3">
    <name type="scientific">Thlaspi arvense</name>
    <name type="common">Field penny-cress</name>
    <dbReference type="NCBI Taxonomy" id="13288"/>
    <lineage>
        <taxon>Eukaryota</taxon>
        <taxon>Viridiplantae</taxon>
        <taxon>Streptophyta</taxon>
        <taxon>Embryophyta</taxon>
        <taxon>Tracheophyta</taxon>
        <taxon>Spermatophyta</taxon>
        <taxon>Magnoliopsida</taxon>
        <taxon>eudicotyledons</taxon>
        <taxon>Gunneridae</taxon>
        <taxon>Pentapetalae</taxon>
        <taxon>rosids</taxon>
        <taxon>malvids</taxon>
        <taxon>Brassicales</taxon>
        <taxon>Brassicaceae</taxon>
        <taxon>Thlaspideae</taxon>
        <taxon>Thlaspi</taxon>
    </lineage>
</organism>
<evidence type="ECO:0000256" key="1">
    <source>
        <dbReference type="SAM" id="Phobius"/>
    </source>
</evidence>
<proteinExistence type="predicted"/>
<dbReference type="AlphaFoldDB" id="A0AAU9RVC1"/>
<feature type="transmembrane region" description="Helical" evidence="1">
    <location>
        <begin position="104"/>
        <end position="122"/>
    </location>
</feature>
<sequence>GVKIYASCKKTFVHKVEKQLRYIKNFSLITATVLYRPINHLYKMIFTSFISVTRSEKTSDDLFITLTSFEQILHPALNRHFLIDVFGQIMDMGEIKTVLTRRKFNFIFVMRNLFKLFMWIIVTNDWPVVCGEDLLNRFVLLAMKVIQFLFAKINIYKGELQVTISFESSKILINAPLPEVTAFKN</sequence>
<feature type="non-terminal residue" evidence="2">
    <location>
        <position position="1"/>
    </location>
</feature>
<feature type="non-terminal residue" evidence="2">
    <location>
        <position position="185"/>
    </location>
</feature>
<dbReference type="Proteomes" id="UP000836841">
    <property type="component" value="Chromosome 3"/>
</dbReference>
<keyword evidence="1" id="KW-0812">Transmembrane</keyword>
<dbReference type="SUPFAM" id="SSF50249">
    <property type="entry name" value="Nucleic acid-binding proteins"/>
    <property type="match status" value="1"/>
</dbReference>
<evidence type="ECO:0000313" key="2">
    <source>
        <dbReference type="EMBL" id="CAH2051909.1"/>
    </source>
</evidence>
<keyword evidence="1" id="KW-0472">Membrane</keyword>
<protein>
    <submittedName>
        <fullName evidence="2">Uncharacterized protein</fullName>
    </submittedName>
</protein>
<dbReference type="InterPro" id="IPR012340">
    <property type="entry name" value="NA-bd_OB-fold"/>
</dbReference>
<dbReference type="Gene3D" id="2.40.50.140">
    <property type="entry name" value="Nucleic acid-binding proteins"/>
    <property type="match status" value="1"/>
</dbReference>